<comment type="similarity">
    <text evidence="2">Belongs to the DIPK family.</text>
</comment>
<evidence type="ECO:0000313" key="7">
    <source>
        <dbReference type="Proteomes" id="UP000827092"/>
    </source>
</evidence>
<comment type="caution">
    <text evidence="6">The sequence shown here is derived from an EMBL/GenBank/DDBJ whole genome shotgun (WGS) entry which is preliminary data.</text>
</comment>
<dbReference type="PANTHER" id="PTHR32073">
    <property type="entry name" value="GH11358P"/>
    <property type="match status" value="1"/>
</dbReference>
<keyword evidence="4" id="KW-0732">Signal</keyword>
<comment type="subcellular location">
    <subcellularLocation>
        <location evidence="1">Secreted</location>
    </subcellularLocation>
</comment>
<dbReference type="Proteomes" id="UP000827092">
    <property type="component" value="Unassembled WGS sequence"/>
</dbReference>
<dbReference type="GO" id="GO:0005576">
    <property type="term" value="C:extracellular region"/>
    <property type="evidence" value="ECO:0007669"/>
    <property type="project" value="UniProtKB-SubCell"/>
</dbReference>
<keyword evidence="3" id="KW-0964">Secreted</keyword>
<dbReference type="AlphaFoldDB" id="A0AAV6VR51"/>
<gene>
    <name evidence="6" type="ORF">JTE90_026531</name>
</gene>
<keyword evidence="7" id="KW-1185">Reference proteome</keyword>
<dbReference type="InterPro" id="IPR022049">
    <property type="entry name" value="FAM69_kinase_dom"/>
</dbReference>
<proteinExistence type="inferred from homology"/>
<evidence type="ECO:0000259" key="5">
    <source>
        <dbReference type="Pfam" id="PF12260"/>
    </source>
</evidence>
<evidence type="ECO:0000256" key="1">
    <source>
        <dbReference type="ARBA" id="ARBA00004613"/>
    </source>
</evidence>
<dbReference type="InterPro" id="IPR020519">
    <property type="entry name" value="DIPK2A/B"/>
</dbReference>
<reference evidence="6 7" key="1">
    <citation type="journal article" date="2022" name="Nat. Ecol. Evol.">
        <title>A masculinizing supergene underlies an exaggerated male reproductive morph in a spider.</title>
        <authorList>
            <person name="Hendrickx F."/>
            <person name="De Corte Z."/>
            <person name="Sonet G."/>
            <person name="Van Belleghem S.M."/>
            <person name="Kostlbacher S."/>
            <person name="Vangestel C."/>
        </authorList>
    </citation>
    <scope>NUCLEOTIDE SEQUENCE [LARGE SCALE GENOMIC DNA]</scope>
    <source>
        <strain evidence="6">W744_W776</strain>
    </source>
</reference>
<evidence type="ECO:0000313" key="6">
    <source>
        <dbReference type="EMBL" id="KAG8198635.1"/>
    </source>
</evidence>
<dbReference type="PANTHER" id="PTHR32073:SF10">
    <property type="entry name" value="FAM69 PROTEIN-KINASE DOMAIN-CONTAINING PROTEIN"/>
    <property type="match status" value="1"/>
</dbReference>
<sequence>MCNDIMKGSILYHGELSTPQNARIIWRKGVLQTRRVLISSLIADEWSKFDEFICRNASQSFPCDISSASWKTTLALENLLDMKKFRNLNFLLDIPVNQFALPVCSSEKLLVEITKSFDENLDGLFSAEEKIVLLTSLIMQPGYVVLMLQAKSRMTMPFPNLLGACGRSVILEGGVKSLKSYLSDSFNVRAGLAVQVLQIVEDFENMHELSCAFCLS</sequence>
<dbReference type="Pfam" id="PF12260">
    <property type="entry name" value="PIP49_C"/>
    <property type="match status" value="1"/>
</dbReference>
<name>A0AAV6VR51_9ARAC</name>
<organism evidence="6 7">
    <name type="scientific">Oedothorax gibbosus</name>
    <dbReference type="NCBI Taxonomy" id="931172"/>
    <lineage>
        <taxon>Eukaryota</taxon>
        <taxon>Metazoa</taxon>
        <taxon>Ecdysozoa</taxon>
        <taxon>Arthropoda</taxon>
        <taxon>Chelicerata</taxon>
        <taxon>Arachnida</taxon>
        <taxon>Araneae</taxon>
        <taxon>Araneomorphae</taxon>
        <taxon>Entelegynae</taxon>
        <taxon>Araneoidea</taxon>
        <taxon>Linyphiidae</taxon>
        <taxon>Erigoninae</taxon>
        <taxon>Oedothorax</taxon>
    </lineage>
</organism>
<evidence type="ECO:0000256" key="3">
    <source>
        <dbReference type="ARBA" id="ARBA00022525"/>
    </source>
</evidence>
<evidence type="ECO:0000256" key="4">
    <source>
        <dbReference type="ARBA" id="ARBA00022729"/>
    </source>
</evidence>
<evidence type="ECO:0000256" key="2">
    <source>
        <dbReference type="ARBA" id="ARBA00006338"/>
    </source>
</evidence>
<accession>A0AAV6VR51</accession>
<feature type="domain" description="FAM69 protein-kinase" evidence="5">
    <location>
        <begin position="137"/>
        <end position="208"/>
    </location>
</feature>
<dbReference type="EMBL" id="JAFNEN010000038">
    <property type="protein sequence ID" value="KAG8198635.1"/>
    <property type="molecule type" value="Genomic_DNA"/>
</dbReference>
<protein>
    <recommendedName>
        <fullName evidence="5">FAM69 protein-kinase domain-containing protein</fullName>
    </recommendedName>
</protein>